<dbReference type="Pfam" id="PF09335">
    <property type="entry name" value="VTT_dom"/>
    <property type="match status" value="1"/>
</dbReference>
<dbReference type="PANTHER" id="PTHR12677">
    <property type="entry name" value="GOLGI APPARATUS MEMBRANE PROTEIN TVP38-RELATED"/>
    <property type="match status" value="1"/>
</dbReference>
<protein>
    <recommendedName>
        <fullName evidence="6">TVP38/TMEM64 family membrane protein</fullName>
    </recommendedName>
</protein>
<evidence type="ECO:0000256" key="3">
    <source>
        <dbReference type="ARBA" id="ARBA00022692"/>
    </source>
</evidence>
<feature type="transmembrane region" description="Helical" evidence="6">
    <location>
        <begin position="165"/>
        <end position="192"/>
    </location>
</feature>
<dbReference type="PANTHER" id="PTHR12677:SF59">
    <property type="entry name" value="GOLGI APPARATUS MEMBRANE PROTEIN TVP38-RELATED"/>
    <property type="match status" value="1"/>
</dbReference>
<keyword evidence="5 6" id="KW-0472">Membrane</keyword>
<feature type="transmembrane region" description="Helical" evidence="6">
    <location>
        <begin position="76"/>
        <end position="102"/>
    </location>
</feature>
<evidence type="ECO:0000259" key="7">
    <source>
        <dbReference type="Pfam" id="PF09335"/>
    </source>
</evidence>
<name>A0A7C4PMB8_9CHLR</name>
<keyword evidence="2 6" id="KW-1003">Cell membrane</keyword>
<dbReference type="InterPro" id="IPR032816">
    <property type="entry name" value="VTT_dom"/>
</dbReference>
<evidence type="ECO:0000256" key="5">
    <source>
        <dbReference type="ARBA" id="ARBA00023136"/>
    </source>
</evidence>
<evidence type="ECO:0000256" key="4">
    <source>
        <dbReference type="ARBA" id="ARBA00022989"/>
    </source>
</evidence>
<comment type="caution">
    <text evidence="8">The sequence shown here is derived from an EMBL/GenBank/DDBJ whole genome shotgun (WGS) entry which is preliminary data.</text>
</comment>
<feature type="domain" description="VTT" evidence="7">
    <location>
        <begin position="70"/>
        <end position="185"/>
    </location>
</feature>
<keyword evidence="3 6" id="KW-0812">Transmembrane</keyword>
<evidence type="ECO:0000256" key="6">
    <source>
        <dbReference type="RuleBase" id="RU366058"/>
    </source>
</evidence>
<accession>A0A7C4PMB8</accession>
<dbReference type="AlphaFoldDB" id="A0A7C4PMB8"/>
<comment type="subcellular location">
    <subcellularLocation>
        <location evidence="1 6">Cell membrane</location>
        <topology evidence="1 6">Multi-pass membrane protein</topology>
    </subcellularLocation>
</comment>
<feature type="transmembrane region" description="Helical" evidence="6">
    <location>
        <begin position="49"/>
        <end position="70"/>
    </location>
</feature>
<comment type="caution">
    <text evidence="6">Lacks conserved residue(s) required for the propagation of feature annotation.</text>
</comment>
<organism evidence="8">
    <name type="scientific">Anaerolinea thermolimosa</name>
    <dbReference type="NCBI Taxonomy" id="229919"/>
    <lineage>
        <taxon>Bacteria</taxon>
        <taxon>Bacillati</taxon>
        <taxon>Chloroflexota</taxon>
        <taxon>Anaerolineae</taxon>
        <taxon>Anaerolineales</taxon>
        <taxon>Anaerolineaceae</taxon>
        <taxon>Anaerolinea</taxon>
    </lineage>
</organism>
<evidence type="ECO:0000256" key="1">
    <source>
        <dbReference type="ARBA" id="ARBA00004651"/>
    </source>
</evidence>
<comment type="similarity">
    <text evidence="6">Belongs to the TVP38/TMEM64 family.</text>
</comment>
<proteinExistence type="inferred from homology"/>
<gene>
    <name evidence="8" type="ORF">ENT37_13905</name>
</gene>
<sequence length="195" mass="21047">MTENNEIQRLEGRGRYKVIRNLVFSLLIMAALAFLVSKDFTKIQDYIQQHAISGLFVAFLVYGILGASLIPSEPLTVLIGALFGPWIATLVATFGNVLAALVEYYIGRKVGHATGFIENKQKLPLGLGNLPVESPVFLILGRMVPGAGPKLVSFLGGVYHVPLGRYLWTTAIPTALGAAIFAFGGFGLANLFQTH</sequence>
<dbReference type="GO" id="GO:0005886">
    <property type="term" value="C:plasma membrane"/>
    <property type="evidence" value="ECO:0007669"/>
    <property type="project" value="UniProtKB-SubCell"/>
</dbReference>
<dbReference type="EMBL" id="DSYK01000694">
    <property type="protein sequence ID" value="HGS22944.1"/>
    <property type="molecule type" value="Genomic_DNA"/>
</dbReference>
<evidence type="ECO:0000313" key="8">
    <source>
        <dbReference type="EMBL" id="HGS22944.1"/>
    </source>
</evidence>
<keyword evidence="4 6" id="KW-1133">Transmembrane helix</keyword>
<reference evidence="8" key="1">
    <citation type="journal article" date="2020" name="mSystems">
        <title>Genome- and Community-Level Interaction Insights into Carbon Utilization and Element Cycling Functions of Hydrothermarchaeota in Hydrothermal Sediment.</title>
        <authorList>
            <person name="Zhou Z."/>
            <person name="Liu Y."/>
            <person name="Xu W."/>
            <person name="Pan J."/>
            <person name="Luo Z.H."/>
            <person name="Li M."/>
        </authorList>
    </citation>
    <scope>NUCLEOTIDE SEQUENCE [LARGE SCALE GENOMIC DNA]</scope>
    <source>
        <strain evidence="8">SpSt-573</strain>
    </source>
</reference>
<evidence type="ECO:0000256" key="2">
    <source>
        <dbReference type="ARBA" id="ARBA00022475"/>
    </source>
</evidence>
<dbReference type="InterPro" id="IPR015414">
    <property type="entry name" value="TMEM64"/>
</dbReference>
<feature type="transmembrane region" description="Helical" evidence="6">
    <location>
        <begin position="18"/>
        <end position="37"/>
    </location>
</feature>